<dbReference type="SUPFAM" id="SSF53335">
    <property type="entry name" value="S-adenosyl-L-methionine-dependent methyltransferases"/>
    <property type="match status" value="1"/>
</dbReference>
<dbReference type="OrthoDB" id="9772751at2"/>
<dbReference type="InterPro" id="IPR050447">
    <property type="entry name" value="Erg6_SMT_methyltransf"/>
</dbReference>
<dbReference type="InterPro" id="IPR013216">
    <property type="entry name" value="Methyltransf_11"/>
</dbReference>
<accession>A0A285UIT5</accession>
<dbReference type="Proteomes" id="UP000219252">
    <property type="component" value="Unassembled WGS sequence"/>
</dbReference>
<name>A0A285UIT5_9BACL</name>
<dbReference type="RefSeq" id="WP_097150241.1">
    <property type="nucleotide sequence ID" value="NZ_OBQC01000011.1"/>
</dbReference>
<sequence>MSNKYTEINSKTIDQWVEEGWEWGQPISHETFVKAKSGDWSVVLTPTKEVPKEWFCEMNGAKVLGLASGGGQQMPIFTALGADCTVLDYSEKQLLSEKEVAEREGYDINLVKADMTKPLPFEDESFDLIFHPVSNCYVEDVLPIWKECYRVLKKGGILLSGLDNGINYLFGEDETTLTYKLPFNPLKDKQIYDDCVKNDWGIQFSHTIEEQIGGQLKAGFILTDIIHDTNGSGKLHEHNVPTFYATRSVKL</sequence>
<keyword evidence="3" id="KW-0489">Methyltransferase</keyword>
<dbReference type="Pfam" id="PF08241">
    <property type="entry name" value="Methyltransf_11"/>
    <property type="match status" value="1"/>
</dbReference>
<evidence type="ECO:0000256" key="1">
    <source>
        <dbReference type="ARBA" id="ARBA00022679"/>
    </source>
</evidence>
<organism evidence="3 4">
    <name type="scientific">Ureibacillus acetophenoni</name>
    <dbReference type="NCBI Taxonomy" id="614649"/>
    <lineage>
        <taxon>Bacteria</taxon>
        <taxon>Bacillati</taxon>
        <taxon>Bacillota</taxon>
        <taxon>Bacilli</taxon>
        <taxon>Bacillales</taxon>
        <taxon>Caryophanaceae</taxon>
        <taxon>Ureibacillus</taxon>
    </lineage>
</organism>
<dbReference type="CDD" id="cd02440">
    <property type="entry name" value="AdoMet_MTases"/>
    <property type="match status" value="1"/>
</dbReference>
<dbReference type="InterPro" id="IPR029063">
    <property type="entry name" value="SAM-dependent_MTases_sf"/>
</dbReference>
<dbReference type="PANTHER" id="PTHR44068:SF11">
    <property type="entry name" value="GERANYL DIPHOSPHATE 2-C-METHYLTRANSFERASE"/>
    <property type="match status" value="1"/>
</dbReference>
<dbReference type="PANTHER" id="PTHR44068">
    <property type="entry name" value="ZGC:194242"/>
    <property type="match status" value="1"/>
</dbReference>
<dbReference type="GO" id="GO:0032259">
    <property type="term" value="P:methylation"/>
    <property type="evidence" value="ECO:0007669"/>
    <property type="project" value="UniProtKB-KW"/>
</dbReference>
<evidence type="ECO:0000313" key="3">
    <source>
        <dbReference type="EMBL" id="SOC41790.1"/>
    </source>
</evidence>
<proteinExistence type="predicted"/>
<dbReference type="AlphaFoldDB" id="A0A285UIT5"/>
<gene>
    <name evidence="3" type="ORF">SAMN05877842_11136</name>
</gene>
<keyword evidence="1 3" id="KW-0808">Transferase</keyword>
<protein>
    <submittedName>
        <fullName evidence="3">Methyltransferase family protein</fullName>
    </submittedName>
</protein>
<keyword evidence="4" id="KW-1185">Reference proteome</keyword>
<evidence type="ECO:0000259" key="2">
    <source>
        <dbReference type="Pfam" id="PF08241"/>
    </source>
</evidence>
<dbReference type="GO" id="GO:0008757">
    <property type="term" value="F:S-adenosylmethionine-dependent methyltransferase activity"/>
    <property type="evidence" value="ECO:0007669"/>
    <property type="project" value="InterPro"/>
</dbReference>
<dbReference type="EMBL" id="OBQC01000011">
    <property type="protein sequence ID" value="SOC41790.1"/>
    <property type="molecule type" value="Genomic_DNA"/>
</dbReference>
<dbReference type="Gene3D" id="3.40.50.150">
    <property type="entry name" value="Vaccinia Virus protein VP39"/>
    <property type="match status" value="1"/>
</dbReference>
<reference evidence="4" key="1">
    <citation type="submission" date="2017-08" db="EMBL/GenBank/DDBJ databases">
        <authorList>
            <person name="Varghese N."/>
            <person name="Submissions S."/>
        </authorList>
    </citation>
    <scope>NUCLEOTIDE SEQUENCE [LARGE SCALE GENOMIC DNA]</scope>
    <source>
        <strain evidence="4">JC23</strain>
    </source>
</reference>
<evidence type="ECO:0000313" key="4">
    <source>
        <dbReference type="Proteomes" id="UP000219252"/>
    </source>
</evidence>
<feature type="domain" description="Methyltransferase type 11" evidence="2">
    <location>
        <begin position="65"/>
        <end position="159"/>
    </location>
</feature>